<organism evidence="5 6">
    <name type="scientific">Paracoccus seriniphilus</name>
    <dbReference type="NCBI Taxonomy" id="184748"/>
    <lineage>
        <taxon>Bacteria</taxon>
        <taxon>Pseudomonadati</taxon>
        <taxon>Pseudomonadota</taxon>
        <taxon>Alphaproteobacteria</taxon>
        <taxon>Rhodobacterales</taxon>
        <taxon>Paracoccaceae</taxon>
        <taxon>Paracoccus</taxon>
    </lineage>
</organism>
<dbReference type="SUPFAM" id="SSF111369">
    <property type="entry name" value="HlyD-like secretion proteins"/>
    <property type="match status" value="1"/>
</dbReference>
<dbReference type="Pfam" id="PF25967">
    <property type="entry name" value="RND-MFP_C"/>
    <property type="match status" value="1"/>
</dbReference>
<dbReference type="InterPro" id="IPR058627">
    <property type="entry name" value="MdtA-like_C"/>
</dbReference>
<name>A0A239PSI0_9RHOB</name>
<dbReference type="GO" id="GO:1990281">
    <property type="term" value="C:efflux pump complex"/>
    <property type="evidence" value="ECO:0007669"/>
    <property type="project" value="TreeGrafter"/>
</dbReference>
<dbReference type="GO" id="GO:0015562">
    <property type="term" value="F:efflux transmembrane transporter activity"/>
    <property type="evidence" value="ECO:0007669"/>
    <property type="project" value="TreeGrafter"/>
</dbReference>
<evidence type="ECO:0000259" key="4">
    <source>
        <dbReference type="Pfam" id="PF25967"/>
    </source>
</evidence>
<sequence length="353" mass="37766">MMAFRIVATGLALLCASPLHADDEAIRVEIAKASLEPLRLQLELSGTIEALDTIELSFRQSGRVTDVLVEEGDRITAGQVLARLDSVQQDQALKVAQASLEAALASQAQTQQAYDRAIAMLARGVGTRAARDSAEEAYSEATGAVQRAESAVDQARRAVEDTVLVAPEDAVVTMRDIAPGQIVAAAQTALTLATLDGLEAVFMAPDQPELRNAMGQEVMLRTIDIDRAEMVGHVTEIAPLVDPDTGTVTVKARIAGLFQNTNLLGSAVRGRMYVTREEGIAIPWTALMRSGDHPAVWVVDGQNRVHLTPVTIQHFSNGTVFLSDGLSEGQSVVAGGSQLMYPGRRVQSMEDDR</sequence>
<evidence type="ECO:0000256" key="2">
    <source>
        <dbReference type="SAM" id="Coils"/>
    </source>
</evidence>
<dbReference type="OrthoDB" id="9813967at2"/>
<evidence type="ECO:0000256" key="1">
    <source>
        <dbReference type="ARBA" id="ARBA00009477"/>
    </source>
</evidence>
<evidence type="ECO:0000313" key="5">
    <source>
        <dbReference type="EMBL" id="SNT73098.1"/>
    </source>
</evidence>
<dbReference type="EMBL" id="FZQB01000004">
    <property type="protein sequence ID" value="SNT73098.1"/>
    <property type="molecule type" value="Genomic_DNA"/>
</dbReference>
<feature type="chain" id="PRO_5013031896" evidence="3">
    <location>
        <begin position="22"/>
        <end position="353"/>
    </location>
</feature>
<evidence type="ECO:0000256" key="3">
    <source>
        <dbReference type="SAM" id="SignalP"/>
    </source>
</evidence>
<accession>A0A239PSI0</accession>
<reference evidence="5 6" key="1">
    <citation type="submission" date="2017-07" db="EMBL/GenBank/DDBJ databases">
        <authorList>
            <person name="Sun Z.S."/>
            <person name="Albrecht U."/>
            <person name="Echele G."/>
            <person name="Lee C.C."/>
        </authorList>
    </citation>
    <scope>NUCLEOTIDE SEQUENCE [LARGE SCALE GENOMIC DNA]</scope>
    <source>
        <strain evidence="5 6">DSM 14827</strain>
    </source>
</reference>
<dbReference type="Gene3D" id="2.40.50.100">
    <property type="match status" value="1"/>
</dbReference>
<keyword evidence="2" id="KW-0175">Coiled coil</keyword>
<dbReference type="RefSeq" id="WP_089343856.1">
    <property type="nucleotide sequence ID" value="NZ_CP067129.1"/>
</dbReference>
<dbReference type="PANTHER" id="PTHR30469">
    <property type="entry name" value="MULTIDRUG RESISTANCE PROTEIN MDTA"/>
    <property type="match status" value="1"/>
</dbReference>
<evidence type="ECO:0000313" key="6">
    <source>
        <dbReference type="Proteomes" id="UP000198307"/>
    </source>
</evidence>
<dbReference type="Gene3D" id="2.40.30.170">
    <property type="match status" value="1"/>
</dbReference>
<keyword evidence="6" id="KW-1185">Reference proteome</keyword>
<gene>
    <name evidence="5" type="ORF">SAMN05444959_104270</name>
</gene>
<feature type="domain" description="Multidrug resistance protein MdtA-like C-terminal permuted SH3" evidence="4">
    <location>
        <begin position="280"/>
        <end position="338"/>
    </location>
</feature>
<dbReference type="PANTHER" id="PTHR30469:SF38">
    <property type="entry name" value="HLYD FAMILY SECRETION PROTEIN"/>
    <property type="match status" value="1"/>
</dbReference>
<dbReference type="InterPro" id="IPR006143">
    <property type="entry name" value="RND_pump_MFP"/>
</dbReference>
<protein>
    <submittedName>
        <fullName evidence="5">RND family efflux transporter, MFP subunit</fullName>
    </submittedName>
</protein>
<dbReference type="Gene3D" id="2.40.420.20">
    <property type="match status" value="1"/>
</dbReference>
<feature type="coiled-coil region" evidence="2">
    <location>
        <begin position="131"/>
        <end position="158"/>
    </location>
</feature>
<dbReference type="Proteomes" id="UP000198307">
    <property type="component" value="Unassembled WGS sequence"/>
</dbReference>
<dbReference type="Gene3D" id="1.10.287.470">
    <property type="entry name" value="Helix hairpin bin"/>
    <property type="match status" value="1"/>
</dbReference>
<dbReference type="NCBIfam" id="TIGR01730">
    <property type="entry name" value="RND_mfp"/>
    <property type="match status" value="1"/>
</dbReference>
<comment type="similarity">
    <text evidence="1">Belongs to the membrane fusion protein (MFP) (TC 8.A.1) family.</text>
</comment>
<feature type="signal peptide" evidence="3">
    <location>
        <begin position="1"/>
        <end position="21"/>
    </location>
</feature>
<dbReference type="AlphaFoldDB" id="A0A239PSI0"/>
<proteinExistence type="inferred from homology"/>
<keyword evidence="3" id="KW-0732">Signal</keyword>